<comment type="caution">
    <text evidence="1">The sequence shown here is derived from an EMBL/GenBank/DDBJ whole genome shotgun (WGS) entry which is preliminary data.</text>
</comment>
<organism evidence="1 2">
    <name type="scientific">Durusdinium trenchii</name>
    <dbReference type="NCBI Taxonomy" id="1381693"/>
    <lineage>
        <taxon>Eukaryota</taxon>
        <taxon>Sar</taxon>
        <taxon>Alveolata</taxon>
        <taxon>Dinophyceae</taxon>
        <taxon>Suessiales</taxon>
        <taxon>Symbiodiniaceae</taxon>
        <taxon>Durusdinium</taxon>
    </lineage>
</organism>
<sequence>MVLVVVKSLTGETLLEEELTAINAQDTSWEEEILQKLKASCFDRLLMGSTTVDREMPIPEASSTVDLTLVRVDLGLLAGLSEEMMQTLHDFGSIQDAPGALSSTGRCLSIAKADSQSFSGGGFGGNSTLHHLLLLPDGRILAKYHHESDYMEHCGDYDCSCCWEIAEGRFEPIVDAPGEIQVTWSGWAELRHHSSEPFGPGTITKDWEAKVIDEKVRRGPAVLVPTERGRLSIPKLCEIWAKEGGGGVACARSKSVRVSKSEAMPKLNEETRLGRAVVDLTLVRVDLGLLAGLSEEMEMMQILHDFGSIQDAPGALSSTGRCLSIAKCDSEHFSGGGFGGNSTLHHLLLLPDGRILAKYHHESDYMEKCGDYDCTCCWEIAEGRFEPIVDAPGEIQVTWSGWAELRHRSTEPFGPGTITKDWEAKVIDEKIRRGPAVLVPTEQGRLSIPKLCEIWAKEGSGGVGCARSKSLRVSKSEAMPKLNEETLKTLEMDPANLSFWELV</sequence>
<name>A0ABP0REA5_9DINO</name>
<evidence type="ECO:0000313" key="2">
    <source>
        <dbReference type="Proteomes" id="UP001642464"/>
    </source>
</evidence>
<dbReference type="EMBL" id="CAXAMM010041351">
    <property type="protein sequence ID" value="CAK9098924.1"/>
    <property type="molecule type" value="Genomic_DNA"/>
</dbReference>
<gene>
    <name evidence="1" type="ORF">SCF082_LOCUS46350</name>
</gene>
<dbReference type="Proteomes" id="UP001642464">
    <property type="component" value="Unassembled WGS sequence"/>
</dbReference>
<keyword evidence="2" id="KW-1185">Reference proteome</keyword>
<accession>A0ABP0REA5</accession>
<reference evidence="1 2" key="1">
    <citation type="submission" date="2024-02" db="EMBL/GenBank/DDBJ databases">
        <authorList>
            <person name="Chen Y."/>
            <person name="Shah S."/>
            <person name="Dougan E. K."/>
            <person name="Thang M."/>
            <person name="Chan C."/>
        </authorList>
    </citation>
    <scope>NUCLEOTIDE SEQUENCE [LARGE SCALE GENOMIC DNA]</scope>
</reference>
<proteinExistence type="predicted"/>
<protein>
    <submittedName>
        <fullName evidence="1">Uncharacterized protein</fullName>
    </submittedName>
</protein>
<evidence type="ECO:0000313" key="1">
    <source>
        <dbReference type="EMBL" id="CAK9098924.1"/>
    </source>
</evidence>